<comment type="similarity">
    <text evidence="2 9">Belongs to the glycosyl hydrolase 28 family.</text>
</comment>
<evidence type="ECO:0000313" key="11">
    <source>
        <dbReference type="EMBL" id="KDP29562.1"/>
    </source>
</evidence>
<dbReference type="PROSITE" id="PS00502">
    <property type="entry name" value="POLYGALACTURONASE"/>
    <property type="match status" value="1"/>
</dbReference>
<dbReference type="GO" id="GO:0071555">
    <property type="term" value="P:cell wall organization"/>
    <property type="evidence" value="ECO:0007669"/>
    <property type="project" value="UniProtKB-KW"/>
</dbReference>
<keyword evidence="4" id="KW-0964">Secreted</keyword>
<feature type="chain" id="PRO_5001639135" evidence="10">
    <location>
        <begin position="26"/>
        <end position="375"/>
    </location>
</feature>
<organism evidence="11 12">
    <name type="scientific">Jatropha curcas</name>
    <name type="common">Barbados nut</name>
    <dbReference type="NCBI Taxonomy" id="180498"/>
    <lineage>
        <taxon>Eukaryota</taxon>
        <taxon>Viridiplantae</taxon>
        <taxon>Streptophyta</taxon>
        <taxon>Embryophyta</taxon>
        <taxon>Tracheophyta</taxon>
        <taxon>Spermatophyta</taxon>
        <taxon>Magnoliopsida</taxon>
        <taxon>eudicotyledons</taxon>
        <taxon>Gunneridae</taxon>
        <taxon>Pentapetalae</taxon>
        <taxon>rosids</taxon>
        <taxon>fabids</taxon>
        <taxon>Malpighiales</taxon>
        <taxon>Euphorbiaceae</taxon>
        <taxon>Crotonoideae</taxon>
        <taxon>Jatropheae</taxon>
        <taxon>Jatropha</taxon>
    </lineage>
</organism>
<dbReference type="Proteomes" id="UP000027138">
    <property type="component" value="Unassembled WGS sequence"/>
</dbReference>
<dbReference type="InterPro" id="IPR000743">
    <property type="entry name" value="Glyco_hydro_28"/>
</dbReference>
<evidence type="ECO:0000256" key="1">
    <source>
        <dbReference type="ARBA" id="ARBA00004191"/>
    </source>
</evidence>
<evidence type="ECO:0000256" key="6">
    <source>
        <dbReference type="ARBA" id="ARBA00023295"/>
    </source>
</evidence>
<evidence type="ECO:0000313" key="12">
    <source>
        <dbReference type="Proteomes" id="UP000027138"/>
    </source>
</evidence>
<dbReference type="AlphaFoldDB" id="A0A067K096"/>
<evidence type="ECO:0000256" key="4">
    <source>
        <dbReference type="ARBA" id="ARBA00022525"/>
    </source>
</evidence>
<keyword evidence="3" id="KW-0134">Cell wall</keyword>
<dbReference type="Gene3D" id="2.160.20.10">
    <property type="entry name" value="Single-stranded right-handed beta-helix, Pectin lyase-like"/>
    <property type="match status" value="1"/>
</dbReference>
<evidence type="ECO:0000256" key="9">
    <source>
        <dbReference type="RuleBase" id="RU361169"/>
    </source>
</evidence>
<dbReference type="GO" id="GO:0005975">
    <property type="term" value="P:carbohydrate metabolic process"/>
    <property type="evidence" value="ECO:0007669"/>
    <property type="project" value="InterPro"/>
</dbReference>
<dbReference type="SMART" id="SM00710">
    <property type="entry name" value="PbH1"/>
    <property type="match status" value="6"/>
</dbReference>
<feature type="active site" evidence="8">
    <location>
        <position position="239"/>
    </location>
</feature>
<dbReference type="InterPro" id="IPR011050">
    <property type="entry name" value="Pectin_lyase_fold/virulence"/>
</dbReference>
<keyword evidence="10" id="KW-0732">Signal</keyword>
<keyword evidence="12" id="KW-1185">Reference proteome</keyword>
<evidence type="ECO:0000256" key="10">
    <source>
        <dbReference type="SAM" id="SignalP"/>
    </source>
</evidence>
<proteinExistence type="inferred from homology"/>
<name>A0A067K096_JATCU</name>
<gene>
    <name evidence="11" type="ORF">JCGZ_19275</name>
</gene>
<dbReference type="EMBL" id="KK914743">
    <property type="protein sequence ID" value="KDP29562.1"/>
    <property type="molecule type" value="Genomic_DNA"/>
</dbReference>
<keyword evidence="7" id="KW-0961">Cell wall biogenesis/degradation</keyword>
<accession>A0A067K096</accession>
<dbReference type="InterPro" id="IPR006626">
    <property type="entry name" value="PbH1"/>
</dbReference>
<evidence type="ECO:0000256" key="3">
    <source>
        <dbReference type="ARBA" id="ARBA00022512"/>
    </source>
</evidence>
<comment type="subcellular location">
    <subcellularLocation>
        <location evidence="1">Secreted</location>
        <location evidence="1">Cell wall</location>
    </subcellularLocation>
</comment>
<keyword evidence="6 9" id="KW-0326">Glycosidase</keyword>
<dbReference type="InterPro" id="IPR012334">
    <property type="entry name" value="Pectin_lyas_fold"/>
</dbReference>
<sequence length="375" mass="40618">MAGNTLIHYFLFLFLSFSLFQASNGAYNVMNFGAKADGKTDSTQAFLRAWSSACRSTRVATVYVPKGNFLVKPIVFSGPCKSKILFWIDGRILAPTNYWSFGSSGFWILFYKVSGVDIYGGTIDARGGGFWACRKAGNVCPPGARSISFVASRNIDVKGLSSINSQMFHIAISHCHNIMLQNVKIRAPSLSPNTDGIHMQSSTGITITDSSFKTGDDCISIGPGSNNIWIQRIACGPGHGISIGSLAAHTREGGVQNVTVTGVVFTGTQNGVRIKSWGRPSSGFAKDIVFQNIIMKNTYNPIIIDQEYCPSGHGCPNQSSGVKISGVTYKRIRGTSATKLMRHRLVLMHMGAMQASLFLQVVSKVEPGAELEPWH</sequence>
<dbReference type="FunFam" id="2.160.20.10:FF:000004">
    <property type="entry name" value="Pectin lyase-like superfamily protein"/>
    <property type="match status" value="1"/>
</dbReference>
<dbReference type="GO" id="GO:0004650">
    <property type="term" value="F:polygalacturonase activity"/>
    <property type="evidence" value="ECO:0007669"/>
    <property type="project" value="InterPro"/>
</dbReference>
<feature type="signal peptide" evidence="10">
    <location>
        <begin position="1"/>
        <end position="25"/>
    </location>
</feature>
<evidence type="ECO:0000256" key="5">
    <source>
        <dbReference type="ARBA" id="ARBA00022801"/>
    </source>
</evidence>
<protein>
    <submittedName>
        <fullName evidence="11">Uncharacterized protein</fullName>
    </submittedName>
</protein>
<dbReference type="OrthoDB" id="187139at2759"/>
<evidence type="ECO:0000256" key="8">
    <source>
        <dbReference type="PROSITE-ProRule" id="PRU10052"/>
    </source>
</evidence>
<evidence type="ECO:0000256" key="2">
    <source>
        <dbReference type="ARBA" id="ARBA00008834"/>
    </source>
</evidence>
<dbReference type="PANTHER" id="PTHR31375">
    <property type="match status" value="1"/>
</dbReference>
<evidence type="ECO:0000256" key="7">
    <source>
        <dbReference type="ARBA" id="ARBA00023316"/>
    </source>
</evidence>
<keyword evidence="5 9" id="KW-0378">Hydrolase</keyword>
<dbReference type="SUPFAM" id="SSF51126">
    <property type="entry name" value="Pectin lyase-like"/>
    <property type="match status" value="1"/>
</dbReference>
<reference evidence="11 12" key="1">
    <citation type="journal article" date="2014" name="PLoS ONE">
        <title>Global Analysis of Gene Expression Profiles in Physic Nut (Jatropha curcas L.) Seedlings Exposed to Salt Stress.</title>
        <authorList>
            <person name="Zhang L."/>
            <person name="Zhang C."/>
            <person name="Wu P."/>
            <person name="Chen Y."/>
            <person name="Li M."/>
            <person name="Jiang H."/>
            <person name="Wu G."/>
        </authorList>
    </citation>
    <scope>NUCLEOTIDE SEQUENCE [LARGE SCALE GENOMIC DNA]</scope>
    <source>
        <strain evidence="12">cv. GZQX0401</strain>
        <tissue evidence="11">Young leaves</tissue>
    </source>
</reference>
<dbReference type="Pfam" id="PF00295">
    <property type="entry name" value="Glyco_hydro_28"/>
    <property type="match status" value="1"/>
</dbReference>
<dbReference type="STRING" id="180498.A0A067K096"/>